<accession>A0A420J0V7</accession>
<name>A0A420J0V7_9PEZI</name>
<evidence type="ECO:0000313" key="2">
    <source>
        <dbReference type="Proteomes" id="UP000283383"/>
    </source>
</evidence>
<keyword evidence="2" id="KW-1185">Reference proteome</keyword>
<organism evidence="1 2">
    <name type="scientific">Golovinomyces cichoracearum</name>
    <dbReference type="NCBI Taxonomy" id="62708"/>
    <lineage>
        <taxon>Eukaryota</taxon>
        <taxon>Fungi</taxon>
        <taxon>Dikarya</taxon>
        <taxon>Ascomycota</taxon>
        <taxon>Pezizomycotina</taxon>
        <taxon>Leotiomycetes</taxon>
        <taxon>Erysiphales</taxon>
        <taxon>Erysiphaceae</taxon>
        <taxon>Golovinomyces</taxon>
    </lineage>
</organism>
<evidence type="ECO:0000313" key="1">
    <source>
        <dbReference type="EMBL" id="RKF80421.1"/>
    </source>
</evidence>
<dbReference type="Proteomes" id="UP000283383">
    <property type="component" value="Unassembled WGS sequence"/>
</dbReference>
<dbReference type="AlphaFoldDB" id="A0A420J0V7"/>
<gene>
    <name evidence="1" type="ORF">GcM3_045028</name>
</gene>
<dbReference type="EMBL" id="MCBQ01004576">
    <property type="protein sequence ID" value="RKF80421.1"/>
    <property type="molecule type" value="Genomic_DNA"/>
</dbReference>
<comment type="caution">
    <text evidence="1">The sequence shown here is derived from an EMBL/GenBank/DDBJ whole genome shotgun (WGS) entry which is preliminary data.</text>
</comment>
<reference evidence="1 2" key="1">
    <citation type="journal article" date="2018" name="BMC Genomics">
        <title>Comparative genome analyses reveal sequence features reflecting distinct modes of host-adaptation between dicot and monocot powdery mildew.</title>
        <authorList>
            <person name="Wu Y."/>
            <person name="Ma X."/>
            <person name="Pan Z."/>
            <person name="Kale S.D."/>
            <person name="Song Y."/>
            <person name="King H."/>
            <person name="Zhang Q."/>
            <person name="Presley C."/>
            <person name="Deng X."/>
            <person name="Wei C.I."/>
            <person name="Xiao S."/>
        </authorList>
    </citation>
    <scope>NUCLEOTIDE SEQUENCE [LARGE SCALE GENOMIC DNA]</scope>
    <source>
        <strain evidence="1">UMSG3</strain>
    </source>
</reference>
<sequence>MNLRNDAFIHNKIVTACESQPAFKNVCERPAVTLYILLNDLLLTVGFHDRINNSSPAIPQGAARLSFISIPKFYSTYYKN</sequence>
<protein>
    <submittedName>
        <fullName evidence="1">Uncharacterized protein</fullName>
    </submittedName>
</protein>
<proteinExistence type="predicted"/>